<feature type="non-terminal residue" evidence="1">
    <location>
        <position position="41"/>
    </location>
</feature>
<dbReference type="EMBL" id="CAJVQC010000380">
    <property type="protein sequence ID" value="CAG8468659.1"/>
    <property type="molecule type" value="Genomic_DNA"/>
</dbReference>
<name>A0ACA9KFF7_9GLOM</name>
<evidence type="ECO:0000313" key="1">
    <source>
        <dbReference type="EMBL" id="CAG8468659.1"/>
    </source>
</evidence>
<protein>
    <submittedName>
        <fullName evidence="1">32569_t:CDS:1</fullName>
    </submittedName>
</protein>
<accession>A0ACA9KFF7</accession>
<dbReference type="Proteomes" id="UP000789920">
    <property type="component" value="Unassembled WGS sequence"/>
</dbReference>
<sequence length="41" mass="4793">MNMLHLFVVKRDIYELRKEYAESQVNLNNALSLGLNAIEIE</sequence>
<gene>
    <name evidence="1" type="ORF">RPERSI_LOCUS476</name>
</gene>
<keyword evidence="2" id="KW-1185">Reference proteome</keyword>
<proteinExistence type="predicted"/>
<reference evidence="1" key="1">
    <citation type="submission" date="2021-06" db="EMBL/GenBank/DDBJ databases">
        <authorList>
            <person name="Kallberg Y."/>
            <person name="Tangrot J."/>
            <person name="Rosling A."/>
        </authorList>
    </citation>
    <scope>NUCLEOTIDE SEQUENCE</scope>
    <source>
        <strain evidence="1">MA461A</strain>
    </source>
</reference>
<comment type="caution">
    <text evidence="1">The sequence shown here is derived from an EMBL/GenBank/DDBJ whole genome shotgun (WGS) entry which is preliminary data.</text>
</comment>
<evidence type="ECO:0000313" key="2">
    <source>
        <dbReference type="Proteomes" id="UP000789920"/>
    </source>
</evidence>
<organism evidence="1 2">
    <name type="scientific">Racocetra persica</name>
    <dbReference type="NCBI Taxonomy" id="160502"/>
    <lineage>
        <taxon>Eukaryota</taxon>
        <taxon>Fungi</taxon>
        <taxon>Fungi incertae sedis</taxon>
        <taxon>Mucoromycota</taxon>
        <taxon>Glomeromycotina</taxon>
        <taxon>Glomeromycetes</taxon>
        <taxon>Diversisporales</taxon>
        <taxon>Gigasporaceae</taxon>
        <taxon>Racocetra</taxon>
    </lineage>
</organism>